<keyword evidence="4" id="KW-1185">Reference proteome</keyword>
<protein>
    <submittedName>
        <fullName evidence="3">Histone deacetylase phd1</fullName>
    </submittedName>
</protein>
<dbReference type="GO" id="GO:0070210">
    <property type="term" value="C:Rpd3L-Expanded complex"/>
    <property type="evidence" value="ECO:0007669"/>
    <property type="project" value="TreeGrafter"/>
</dbReference>
<evidence type="ECO:0000313" key="4">
    <source>
        <dbReference type="Proteomes" id="UP000188320"/>
    </source>
</evidence>
<reference evidence="4" key="1">
    <citation type="submission" date="2017-01" db="EMBL/GenBank/DDBJ databases">
        <authorList>
            <person name="Wang Y."/>
            <person name="White M."/>
            <person name="Kvist S."/>
            <person name="Moncalvo J.-M."/>
        </authorList>
    </citation>
    <scope>NUCLEOTIDE SEQUENCE [LARGE SCALE GENOMIC DNA]</scope>
    <source>
        <strain evidence="4">COL-18-3</strain>
    </source>
</reference>
<dbReference type="EMBL" id="LSSK01001335">
    <property type="protein sequence ID" value="OMH79990.1"/>
    <property type="molecule type" value="Genomic_DNA"/>
</dbReference>
<dbReference type="GO" id="GO:0040029">
    <property type="term" value="P:epigenetic regulation of gene expression"/>
    <property type="evidence" value="ECO:0007669"/>
    <property type="project" value="TreeGrafter"/>
</dbReference>
<dbReference type="PANTHER" id="PTHR10625">
    <property type="entry name" value="HISTONE DEACETYLASE HDAC1-RELATED"/>
    <property type="match status" value="1"/>
</dbReference>
<dbReference type="GO" id="GO:0004407">
    <property type="term" value="F:histone deacetylase activity"/>
    <property type="evidence" value="ECO:0007669"/>
    <property type="project" value="TreeGrafter"/>
</dbReference>
<accession>A0A1R1PG81</accession>
<comment type="caution">
    <text evidence="3">The sequence shown here is derived from an EMBL/GenBank/DDBJ whole genome shotgun (WGS) entry which is preliminary data.</text>
</comment>
<dbReference type="PANTHER" id="PTHR10625:SF36">
    <property type="entry name" value="HISTONE DEACETYLASE 3"/>
    <property type="match status" value="1"/>
</dbReference>
<evidence type="ECO:0000259" key="2">
    <source>
        <dbReference type="Pfam" id="PF00850"/>
    </source>
</evidence>
<proteinExistence type="predicted"/>
<name>A0A1R1PG81_ZANCU</name>
<feature type="region of interest" description="Disordered" evidence="1">
    <location>
        <begin position="1"/>
        <end position="25"/>
    </location>
</feature>
<dbReference type="InterPro" id="IPR037138">
    <property type="entry name" value="His_deacetylse_dom_sf"/>
</dbReference>
<organism evidence="3 4">
    <name type="scientific">Zancudomyces culisetae</name>
    <name type="common">Gut fungus</name>
    <name type="synonym">Smittium culisetae</name>
    <dbReference type="NCBI Taxonomy" id="1213189"/>
    <lineage>
        <taxon>Eukaryota</taxon>
        <taxon>Fungi</taxon>
        <taxon>Fungi incertae sedis</taxon>
        <taxon>Zoopagomycota</taxon>
        <taxon>Kickxellomycotina</taxon>
        <taxon>Harpellomycetes</taxon>
        <taxon>Harpellales</taxon>
        <taxon>Legeriomycetaceae</taxon>
        <taxon>Zancudomyces</taxon>
    </lineage>
</organism>
<dbReference type="Proteomes" id="UP000188320">
    <property type="component" value="Unassembled WGS sequence"/>
</dbReference>
<dbReference type="InterPro" id="IPR023801">
    <property type="entry name" value="His_deacetylse_dom"/>
</dbReference>
<dbReference type="OrthoDB" id="1918432at2759"/>
<dbReference type="AlphaFoldDB" id="A0A1R1PG81"/>
<dbReference type="SUPFAM" id="SSF52768">
    <property type="entry name" value="Arginase/deacetylase"/>
    <property type="match status" value="1"/>
</dbReference>
<gene>
    <name evidence="3" type="ORF">AX774_g6580</name>
</gene>
<sequence length="321" mass="36043">MKRSKGYTMGEGGTFSKRERHRMTGQIDVSSGTIGKRDVVEEYKPRVSYYMSKEAGDFHYGEAFYMTDRVMTVSFHKYNGDFFPGTGAIDETGSDMGKHHTINVPLKDGINDHEYVGLFKSVIDHVIKAFRPSVIVMQCGADSLGLDRLGLFNLSISAHGSCVRAIKKYNIPLIVVGGGGYTVKNVARCWTYETGLLCGVELPNKLPSNIYRESFAPDYSLHPELSGKVANENTKQYLEAVRTNVIEQLRYLKGAPSVQMQEIPPDIQGFLDDHNDYYDDLESDTNKEGKMDRTIRRANYAEYYEDDFDNDGEGGGIELEV</sequence>
<feature type="domain" description="Histone deacetylase" evidence="2">
    <location>
        <begin position="60"/>
        <end position="194"/>
    </location>
</feature>
<dbReference type="InterPro" id="IPR023696">
    <property type="entry name" value="Ureohydrolase_dom_sf"/>
</dbReference>
<evidence type="ECO:0000256" key="1">
    <source>
        <dbReference type="SAM" id="MobiDB-lite"/>
    </source>
</evidence>
<dbReference type="Pfam" id="PF00850">
    <property type="entry name" value="Hist_deacetyl"/>
    <property type="match status" value="1"/>
</dbReference>
<dbReference type="Gene3D" id="3.40.800.20">
    <property type="entry name" value="Histone deacetylase domain"/>
    <property type="match status" value="1"/>
</dbReference>
<evidence type="ECO:0000313" key="3">
    <source>
        <dbReference type="EMBL" id="OMH79990.1"/>
    </source>
</evidence>